<comment type="caution">
    <text evidence="1">The sequence shown here is derived from an EMBL/GenBank/DDBJ whole genome shotgun (WGS) entry which is preliminary data.</text>
</comment>
<keyword evidence="2" id="KW-1185">Reference proteome</keyword>
<reference evidence="1 2" key="1">
    <citation type="submission" date="2018-10" db="EMBL/GenBank/DDBJ databases">
        <title>Phylogenomics of Brevibacillus.</title>
        <authorList>
            <person name="Dunlap C."/>
        </authorList>
    </citation>
    <scope>NUCLEOTIDE SEQUENCE [LARGE SCALE GENOMIC DNA]</scope>
    <source>
        <strain evidence="1 2">JCM 15716</strain>
    </source>
</reference>
<organism evidence="1 2">
    <name type="scientific">Brevibacillus fluminis</name>
    <dbReference type="NCBI Taxonomy" id="511487"/>
    <lineage>
        <taxon>Bacteria</taxon>
        <taxon>Bacillati</taxon>
        <taxon>Bacillota</taxon>
        <taxon>Bacilli</taxon>
        <taxon>Bacillales</taxon>
        <taxon>Paenibacillaceae</taxon>
        <taxon>Brevibacillus</taxon>
    </lineage>
</organism>
<protein>
    <submittedName>
        <fullName evidence="1">Uncharacterized protein</fullName>
    </submittedName>
</protein>
<accession>A0A3M8DNE5</accession>
<dbReference type="EMBL" id="RHHQ01000008">
    <property type="protein sequence ID" value="RNB89622.1"/>
    <property type="molecule type" value="Genomic_DNA"/>
</dbReference>
<evidence type="ECO:0000313" key="1">
    <source>
        <dbReference type="EMBL" id="RNB89622.1"/>
    </source>
</evidence>
<evidence type="ECO:0000313" key="2">
    <source>
        <dbReference type="Proteomes" id="UP000271031"/>
    </source>
</evidence>
<dbReference type="AlphaFoldDB" id="A0A3M8DNE5"/>
<name>A0A3M8DNE5_9BACL</name>
<gene>
    <name evidence="1" type="ORF">EDM56_10580</name>
</gene>
<sequence>MEFPGEREFREFVKNNSHLGYGFMMQAISQAWQQSDPVGAFTVGPCYKQVEVYGEYFHLVDENTRQRELIIRVRDNLWTWAMNLKSHRLTREEYGKLKEILQPLFDEAKALEAKQVI</sequence>
<dbReference type="OrthoDB" id="227000at186822"/>
<dbReference type="RefSeq" id="WP_122917877.1">
    <property type="nucleotide sequence ID" value="NZ_RHHQ01000008.1"/>
</dbReference>
<dbReference type="Proteomes" id="UP000271031">
    <property type="component" value="Unassembled WGS sequence"/>
</dbReference>
<proteinExistence type="predicted"/>